<dbReference type="GO" id="GO:0003677">
    <property type="term" value="F:DNA binding"/>
    <property type="evidence" value="ECO:0007669"/>
    <property type="project" value="UniProtKB-KW"/>
</dbReference>
<evidence type="ECO:0000259" key="2">
    <source>
        <dbReference type="PROSITE" id="PS50943"/>
    </source>
</evidence>
<dbReference type="SUPFAM" id="SSF47413">
    <property type="entry name" value="lambda repressor-like DNA-binding domains"/>
    <property type="match status" value="1"/>
</dbReference>
<evidence type="ECO:0000313" key="3">
    <source>
        <dbReference type="EMBL" id="KOO39526.1"/>
    </source>
</evidence>
<dbReference type="CDD" id="cd00093">
    <property type="entry name" value="HTH_XRE"/>
    <property type="match status" value="1"/>
</dbReference>
<dbReference type="SMART" id="SM00530">
    <property type="entry name" value="HTH_XRE"/>
    <property type="match status" value="1"/>
</dbReference>
<keyword evidence="1" id="KW-0238">DNA-binding</keyword>
<evidence type="ECO:0000256" key="1">
    <source>
        <dbReference type="ARBA" id="ARBA00023125"/>
    </source>
</evidence>
<name>A0A0M0KKY3_ALKHA</name>
<sequence length="107" mass="12645">MFPERLRYLRKKHGLTMKELGKKINVAESTISGYENGNRKPDMDTLVKMAEYFNSSTDYLLGRTDEPAPYQKQPPEKQFLYSETVTDEEVEFLRESLAVFRKYREKP</sequence>
<dbReference type="EMBL" id="LILD01000001">
    <property type="protein sequence ID" value="KOO39526.1"/>
    <property type="molecule type" value="Genomic_DNA"/>
</dbReference>
<dbReference type="InterPro" id="IPR001387">
    <property type="entry name" value="Cro/C1-type_HTH"/>
</dbReference>
<feature type="domain" description="HTH cro/C1-type" evidence="2">
    <location>
        <begin position="6"/>
        <end position="60"/>
    </location>
</feature>
<organism evidence="3">
    <name type="scientific">Halalkalibacterium halodurans</name>
    <name type="common">Bacillus halodurans</name>
    <dbReference type="NCBI Taxonomy" id="86665"/>
    <lineage>
        <taxon>Bacteria</taxon>
        <taxon>Bacillati</taxon>
        <taxon>Bacillota</taxon>
        <taxon>Bacilli</taxon>
        <taxon>Bacillales</taxon>
        <taxon>Bacillaceae</taxon>
        <taxon>Halalkalibacterium (ex Joshi et al. 2022)</taxon>
    </lineage>
</organism>
<reference evidence="3" key="1">
    <citation type="submission" date="2015-08" db="EMBL/GenBank/DDBJ databases">
        <title>Complete DNA Sequence of Pseudomonas syringae pv. actinidiae, the Causal Agent of Kiwifruit Canker Disease.</title>
        <authorList>
            <person name="Rikkerink E.H.A."/>
            <person name="Fineran P.C."/>
        </authorList>
    </citation>
    <scope>NUCLEOTIDE SEQUENCE</scope>
    <source>
        <strain evidence="3">DSM 13666</strain>
    </source>
</reference>
<gene>
    <name evidence="3" type="ORF">AMD02_12215</name>
</gene>
<protein>
    <submittedName>
        <fullName evidence="3">Transcriptional regulator</fullName>
    </submittedName>
</protein>
<dbReference type="PANTHER" id="PTHR46558:SF11">
    <property type="entry name" value="HTH-TYPE TRANSCRIPTIONAL REGULATOR XRE"/>
    <property type="match status" value="1"/>
</dbReference>
<comment type="caution">
    <text evidence="3">The sequence shown here is derived from an EMBL/GenBank/DDBJ whole genome shotgun (WGS) entry which is preliminary data.</text>
</comment>
<dbReference type="Gene3D" id="1.10.260.40">
    <property type="entry name" value="lambda repressor-like DNA-binding domains"/>
    <property type="match status" value="1"/>
</dbReference>
<accession>A0A0M0KKY3</accession>
<dbReference type="PATRIC" id="fig|136160.3.peg.2867"/>
<dbReference type="InterPro" id="IPR010982">
    <property type="entry name" value="Lambda_DNA-bd_dom_sf"/>
</dbReference>
<dbReference type="Pfam" id="PF01381">
    <property type="entry name" value="HTH_3"/>
    <property type="match status" value="1"/>
</dbReference>
<dbReference type="PANTHER" id="PTHR46558">
    <property type="entry name" value="TRACRIPTIONAL REGULATORY PROTEIN-RELATED-RELATED"/>
    <property type="match status" value="1"/>
</dbReference>
<dbReference type="GeneID" id="87597071"/>
<dbReference type="RefSeq" id="WP_053431474.1">
    <property type="nucleotide sequence ID" value="NZ_CP040441.1"/>
</dbReference>
<dbReference type="PROSITE" id="PS50943">
    <property type="entry name" value="HTH_CROC1"/>
    <property type="match status" value="1"/>
</dbReference>
<proteinExistence type="predicted"/>
<dbReference type="AlphaFoldDB" id="A0A0M0KKY3"/>